<organism evidence="2">
    <name type="scientific">hydrothermal vent metagenome</name>
    <dbReference type="NCBI Taxonomy" id="652676"/>
    <lineage>
        <taxon>unclassified sequences</taxon>
        <taxon>metagenomes</taxon>
        <taxon>ecological metagenomes</taxon>
    </lineage>
</organism>
<gene>
    <name evidence="2" type="ORF">MNBD_PLANCTO02-937</name>
</gene>
<feature type="transmembrane region" description="Helical" evidence="1">
    <location>
        <begin position="12"/>
        <end position="33"/>
    </location>
</feature>
<reference evidence="2" key="1">
    <citation type="submission" date="2018-06" db="EMBL/GenBank/DDBJ databases">
        <authorList>
            <person name="Zhirakovskaya E."/>
        </authorList>
    </citation>
    <scope>NUCLEOTIDE SEQUENCE</scope>
</reference>
<keyword evidence="1" id="KW-1133">Transmembrane helix</keyword>
<evidence type="ECO:0000313" key="2">
    <source>
        <dbReference type="EMBL" id="VAX39348.1"/>
    </source>
</evidence>
<proteinExistence type="predicted"/>
<name>A0A3B1DTC4_9ZZZZ</name>
<accession>A0A3B1DTC4</accession>
<evidence type="ECO:0000256" key="1">
    <source>
        <dbReference type="SAM" id="Phobius"/>
    </source>
</evidence>
<keyword evidence="1" id="KW-0812">Transmembrane</keyword>
<dbReference type="AlphaFoldDB" id="A0A3B1DTC4"/>
<sequence length="35" mass="4013">MGRWPDESRSTLTTAALIFILFPLLCALAWWFVEG</sequence>
<protein>
    <submittedName>
        <fullName evidence="2">Uncharacterized protein</fullName>
    </submittedName>
</protein>
<dbReference type="EMBL" id="UOGL01000323">
    <property type="protein sequence ID" value="VAX39348.1"/>
    <property type="molecule type" value="Genomic_DNA"/>
</dbReference>
<keyword evidence="1" id="KW-0472">Membrane</keyword>